<evidence type="ECO:0000256" key="11">
    <source>
        <dbReference type="ARBA" id="ARBA00051090"/>
    </source>
</evidence>
<dbReference type="EC" id="2.6.1.73" evidence="29"/>
<dbReference type="EMBL" id="CAIIXF020000002">
    <property type="protein sequence ID" value="CAH1776805.1"/>
    <property type="molecule type" value="Genomic_DNA"/>
</dbReference>
<comment type="catalytic activity">
    <reaction evidence="8">
        <text>L-kynurenine + glyoxylate = kynurenate + glycine + H2O</text>
        <dbReference type="Rhea" id="RHEA:65896"/>
        <dbReference type="ChEBI" id="CHEBI:15377"/>
        <dbReference type="ChEBI" id="CHEBI:36655"/>
        <dbReference type="ChEBI" id="CHEBI:57305"/>
        <dbReference type="ChEBI" id="CHEBI:57959"/>
        <dbReference type="ChEBI" id="CHEBI:58454"/>
        <dbReference type="EC" id="2.6.1.63"/>
    </reaction>
    <physiologicalReaction direction="left-to-right" evidence="8">
        <dbReference type="Rhea" id="RHEA:65897"/>
    </physiologicalReaction>
</comment>
<evidence type="ECO:0000256" key="1">
    <source>
        <dbReference type="ARBA" id="ARBA00001933"/>
    </source>
</evidence>
<evidence type="ECO:0000256" key="14">
    <source>
        <dbReference type="ARBA" id="ARBA00051759"/>
    </source>
</evidence>
<accession>A0A8S4N6W4</accession>
<evidence type="ECO:0000256" key="23">
    <source>
        <dbReference type="ARBA" id="ARBA00052580"/>
    </source>
</evidence>
<comment type="catalytic activity">
    <reaction evidence="22">
        <text>glycine + 2-oxoglutarate = glyoxylate + L-glutamate</text>
        <dbReference type="Rhea" id="RHEA:14089"/>
        <dbReference type="ChEBI" id="CHEBI:16810"/>
        <dbReference type="ChEBI" id="CHEBI:29985"/>
        <dbReference type="ChEBI" id="CHEBI:36655"/>
        <dbReference type="ChEBI" id="CHEBI:57305"/>
        <dbReference type="EC" id="2.6.1.4"/>
    </reaction>
</comment>
<dbReference type="PANTHER" id="PTHR42790">
    <property type="entry name" value="AMINOTRANSFERASE"/>
    <property type="match status" value="1"/>
</dbReference>
<evidence type="ECO:0000256" key="25">
    <source>
        <dbReference type="ARBA" id="ARBA00056991"/>
    </source>
</evidence>
<dbReference type="PANTHER" id="PTHR42790:SF19">
    <property type="entry name" value="KYNURENINE_ALPHA-AMINOADIPATE AMINOTRANSFERASE, MITOCHONDRIAL"/>
    <property type="match status" value="1"/>
</dbReference>
<gene>
    <name evidence="42" type="ORF">OFUS_LOCUS3941</name>
</gene>
<evidence type="ECO:0000256" key="7">
    <source>
        <dbReference type="ARBA" id="ARBA00047478"/>
    </source>
</evidence>
<comment type="function">
    <text evidence="25">Transaminase with broad substrate specificity. Has transaminase activity towards aminoadipate, kynurenine, methionine and glutamate. Shows activity also towards tryptophan, aspartate and hydroxykynurenine. Accepts a variety of oxo-acids as amino-group acceptors, with a preference for 2-oxoglutarate, 2-oxocaproic acid, phenylpyruvate and alpha-oxo-gamma-methiol butyric acid. Can also use glyoxylate as amino-group acceptor (in vitro).</text>
</comment>
<evidence type="ECO:0000256" key="18">
    <source>
        <dbReference type="ARBA" id="ARBA00052393"/>
    </source>
</evidence>
<dbReference type="GO" id="GO:0047536">
    <property type="term" value="F:2-aminoadipate transaminase activity"/>
    <property type="evidence" value="ECO:0007669"/>
    <property type="project" value="UniProtKB-EC"/>
</dbReference>
<dbReference type="Proteomes" id="UP000749559">
    <property type="component" value="Unassembled WGS sequence"/>
</dbReference>
<dbReference type="EC" id="2.6.1.4" evidence="27"/>
<evidence type="ECO:0000256" key="39">
    <source>
        <dbReference type="ARBA" id="ARBA00083286"/>
    </source>
</evidence>
<comment type="catalytic activity">
    <reaction evidence="21">
        <text>L-leucine + glyoxylate = 4-methyl-2-oxopentanoate + glycine</text>
        <dbReference type="Rhea" id="RHEA:69128"/>
        <dbReference type="ChEBI" id="CHEBI:17865"/>
        <dbReference type="ChEBI" id="CHEBI:36655"/>
        <dbReference type="ChEBI" id="CHEBI:57305"/>
        <dbReference type="ChEBI" id="CHEBI:57427"/>
    </reaction>
</comment>
<reference evidence="42" key="1">
    <citation type="submission" date="2022-03" db="EMBL/GenBank/DDBJ databases">
        <authorList>
            <person name="Martin C."/>
        </authorList>
    </citation>
    <scope>NUCLEOTIDE SEQUENCE</scope>
</reference>
<protein>
    <recommendedName>
        <fullName evidence="30">Kynurenine/alpha-aminoadipate aminotransferase, mitochondrial</fullName>
        <ecNumber evidence="28">2.6.1.39</ecNumber>
        <ecNumber evidence="27">2.6.1.4</ecNumber>
        <ecNumber evidence="3">2.6.1.7</ecNumber>
        <ecNumber evidence="29">2.6.1.73</ecNumber>
    </recommendedName>
    <alternativeName>
        <fullName evidence="40">2-aminoadipate aminotransferase</fullName>
    </alternativeName>
    <alternativeName>
        <fullName evidence="33">2-aminoadipate transaminase</fullName>
    </alternativeName>
    <alternativeName>
        <fullName evidence="36">Alpha-aminoadipate aminotransferase</fullName>
    </alternativeName>
    <alternativeName>
        <fullName evidence="35">Glycine transaminase AADAT</fullName>
    </alternativeName>
    <alternativeName>
        <fullName evidence="39">Kynurenine aminotransferase II</fullName>
    </alternativeName>
    <alternativeName>
        <fullName evidence="34">Kynurenine--glyoxylate transaminase AADAT</fullName>
    </alternativeName>
    <alternativeName>
        <fullName evidence="37">Kynurenine--oxoglutarate aminotransferase II</fullName>
    </alternativeName>
    <alternativeName>
        <fullName evidence="38">Kynurenine--oxoglutarate transaminase 2</fullName>
    </alternativeName>
    <alternativeName>
        <fullName evidence="32">Kynurenine--oxoglutarate transaminase II</fullName>
    </alternativeName>
    <alternativeName>
        <fullName evidence="31">Methionine--glyoxylate transaminase AADAT</fullName>
    </alternativeName>
</protein>
<dbReference type="GO" id="GO:0047958">
    <property type="term" value="F:glycine:2-oxoglutarate aminotransferase activity"/>
    <property type="evidence" value="ECO:0007669"/>
    <property type="project" value="UniProtKB-EC"/>
</dbReference>
<comment type="catalytic activity">
    <reaction evidence="20">
        <text>glyoxylate + L-methionine = 4-methylsulfanyl-2-oxobutanoate + glycine</text>
        <dbReference type="Rhea" id="RHEA:22884"/>
        <dbReference type="ChEBI" id="CHEBI:16723"/>
        <dbReference type="ChEBI" id="CHEBI:36655"/>
        <dbReference type="ChEBI" id="CHEBI:57305"/>
        <dbReference type="ChEBI" id="CHEBI:57844"/>
        <dbReference type="EC" id="2.6.1.73"/>
    </reaction>
</comment>
<evidence type="ECO:0000256" key="26">
    <source>
        <dbReference type="ARBA" id="ARBA00060610"/>
    </source>
</evidence>
<evidence type="ECO:0000256" key="32">
    <source>
        <dbReference type="ARBA" id="ARBA00080697"/>
    </source>
</evidence>
<organism evidence="42 43">
    <name type="scientific">Owenia fusiformis</name>
    <name type="common">Polychaete worm</name>
    <dbReference type="NCBI Taxonomy" id="6347"/>
    <lineage>
        <taxon>Eukaryota</taxon>
        <taxon>Metazoa</taxon>
        <taxon>Spiralia</taxon>
        <taxon>Lophotrochozoa</taxon>
        <taxon>Annelida</taxon>
        <taxon>Polychaeta</taxon>
        <taxon>Sedentaria</taxon>
        <taxon>Canalipalpata</taxon>
        <taxon>Sabellida</taxon>
        <taxon>Oweniida</taxon>
        <taxon>Oweniidae</taxon>
        <taxon>Owenia</taxon>
    </lineage>
</organism>
<comment type="catalytic activity">
    <reaction evidence="10">
        <text>L-2-aminoadipate + glyoxylate = 2-oxoadipate + glycine</text>
        <dbReference type="Rhea" id="RHEA:69112"/>
        <dbReference type="ChEBI" id="CHEBI:36655"/>
        <dbReference type="ChEBI" id="CHEBI:57305"/>
        <dbReference type="ChEBI" id="CHEBI:57499"/>
        <dbReference type="ChEBI" id="CHEBI:58672"/>
    </reaction>
    <physiologicalReaction direction="left-to-right" evidence="10">
        <dbReference type="Rhea" id="RHEA:69113"/>
    </physiologicalReaction>
</comment>
<comment type="catalytic activity">
    <reaction evidence="18">
        <text>L-tryptophan + glyoxylate = indole-3-pyruvate + glycine</text>
        <dbReference type="Rhea" id="RHEA:69124"/>
        <dbReference type="ChEBI" id="CHEBI:17640"/>
        <dbReference type="ChEBI" id="CHEBI:36655"/>
        <dbReference type="ChEBI" id="CHEBI:57305"/>
        <dbReference type="ChEBI" id="CHEBI:57912"/>
    </reaction>
</comment>
<evidence type="ECO:0000256" key="20">
    <source>
        <dbReference type="ARBA" id="ARBA00052404"/>
    </source>
</evidence>
<dbReference type="FunFam" id="3.40.640.10:FF:000071">
    <property type="entry name" value="Kynurenine/alpha-aminoadipate aminotransferase, mitochondrial"/>
    <property type="match status" value="1"/>
</dbReference>
<proteinExistence type="inferred from homology"/>
<sequence length="431" mass="48139">MNYARFLNATSLARKPSPIRVLTELLSRSPPSMISLAGGMPNPELFPFQEADIKLRDGSTLKIDSSTMKTALQYGPTQGNAELITWMKKLQSHLHNPPTLNDDQDADSKMNICVTVGSQDGICKVFEMLVNPGDNVLLDNPTYAGTLAILRPLGVNLLGVNTDQYGMQPKSLRKILSRWSPDEKFDKNSDIPKIIYTIPNGVNPTGASLTTERKQEIYQIAQDYGLLVLEDDPYYFLQFSKTKSPSFLSMDVDGRVLRFDSFSKILSSGLRLGMVSGPSVLTNKLSLHMMASVLHCSSFSQIMVLELLKRWQIEGFLQHTEKVTAFYKEQKDCLIAAANKHLKGLAEWHEPVAGMFLWLKLLGIKDTKTLIEEKALAKEVMLVPGFAFQTDESVPCNYVRAAFSLATPEQMDTAMERLAELIREEQHNSPS</sequence>
<keyword evidence="43" id="KW-1185">Reference proteome</keyword>
<comment type="pathway">
    <text evidence="26">Amino-acid degradation; L-lysine degradation via saccharopine pathway; glutaryl-CoA from L-lysine: step 4/6.</text>
</comment>
<evidence type="ECO:0000313" key="42">
    <source>
        <dbReference type="EMBL" id="CAH1776805.1"/>
    </source>
</evidence>
<dbReference type="FunFam" id="3.90.1150.10:FF:000166">
    <property type="entry name" value="Kynurenine/alpha-aminoadipate aminotransferase, mitochondrial"/>
    <property type="match status" value="1"/>
</dbReference>
<evidence type="ECO:0000256" key="40">
    <source>
        <dbReference type="ARBA" id="ARBA00083735"/>
    </source>
</evidence>
<dbReference type="EC" id="2.6.1.7" evidence="3"/>
<dbReference type="Pfam" id="PF00155">
    <property type="entry name" value="Aminotran_1_2"/>
    <property type="match status" value="1"/>
</dbReference>
<evidence type="ECO:0000256" key="10">
    <source>
        <dbReference type="ARBA" id="ARBA00050937"/>
    </source>
</evidence>
<evidence type="ECO:0000256" key="17">
    <source>
        <dbReference type="ARBA" id="ARBA00052128"/>
    </source>
</evidence>
<dbReference type="GO" id="GO:1901605">
    <property type="term" value="P:alpha-amino acid metabolic process"/>
    <property type="evidence" value="ECO:0007669"/>
    <property type="project" value="TreeGrafter"/>
</dbReference>
<evidence type="ECO:0000256" key="35">
    <source>
        <dbReference type="ARBA" id="ARBA00082040"/>
    </source>
</evidence>
<dbReference type="GO" id="GO:0050094">
    <property type="term" value="F:methionine-glyoxylate transaminase activity"/>
    <property type="evidence" value="ECO:0007669"/>
    <property type="project" value="UniProtKB-EC"/>
</dbReference>
<comment type="catalytic activity">
    <reaction evidence="24">
        <text>4-methyl-2-oxopentanoate + L-kynurenine = kynurenate + L-leucine + H2O</text>
        <dbReference type="Rhea" id="RHEA:66068"/>
        <dbReference type="ChEBI" id="CHEBI:15377"/>
        <dbReference type="ChEBI" id="CHEBI:17865"/>
        <dbReference type="ChEBI" id="CHEBI:57427"/>
        <dbReference type="ChEBI" id="CHEBI:57959"/>
        <dbReference type="ChEBI" id="CHEBI:58454"/>
    </reaction>
    <physiologicalReaction direction="left-to-right" evidence="24">
        <dbReference type="Rhea" id="RHEA:66069"/>
    </physiologicalReaction>
</comment>
<evidence type="ECO:0000256" key="37">
    <source>
        <dbReference type="ARBA" id="ARBA00082796"/>
    </source>
</evidence>
<evidence type="ECO:0000256" key="21">
    <source>
        <dbReference type="ARBA" id="ARBA00052518"/>
    </source>
</evidence>
<comment type="catalytic activity">
    <reaction evidence="12">
        <text>4-methylsulfanyl-2-oxobutanoate + L-kynurenine = kynurenate + L-methionine + H2O</text>
        <dbReference type="Rhea" id="RHEA:69096"/>
        <dbReference type="ChEBI" id="CHEBI:15377"/>
        <dbReference type="ChEBI" id="CHEBI:16723"/>
        <dbReference type="ChEBI" id="CHEBI:57844"/>
        <dbReference type="ChEBI" id="CHEBI:57959"/>
        <dbReference type="ChEBI" id="CHEBI:58454"/>
    </reaction>
    <physiologicalReaction direction="left-to-right" evidence="12">
        <dbReference type="Rhea" id="RHEA:69097"/>
    </physiologicalReaction>
</comment>
<evidence type="ECO:0000256" key="31">
    <source>
        <dbReference type="ARBA" id="ARBA00075068"/>
    </source>
</evidence>
<evidence type="ECO:0000256" key="12">
    <source>
        <dbReference type="ARBA" id="ARBA00051184"/>
    </source>
</evidence>
<dbReference type="GO" id="GO:0047315">
    <property type="term" value="F:kynurenine-glyoxylate transaminase activity"/>
    <property type="evidence" value="ECO:0007669"/>
    <property type="project" value="UniProtKB-EC"/>
</dbReference>
<dbReference type="Gene3D" id="3.40.640.10">
    <property type="entry name" value="Type I PLP-dependent aspartate aminotransferase-like (Major domain)"/>
    <property type="match status" value="1"/>
</dbReference>
<evidence type="ECO:0000256" key="29">
    <source>
        <dbReference type="ARBA" id="ARBA00067059"/>
    </source>
</evidence>
<dbReference type="EC" id="2.6.1.39" evidence="28"/>
<evidence type="ECO:0000256" key="38">
    <source>
        <dbReference type="ARBA" id="ARBA00083236"/>
    </source>
</evidence>
<comment type="catalytic activity">
    <reaction evidence="16">
        <text>indole-3-pyruvate + L-kynurenine = kynurenate + L-tryptophan + H2O</text>
        <dbReference type="Rhea" id="RHEA:66052"/>
        <dbReference type="ChEBI" id="CHEBI:15377"/>
        <dbReference type="ChEBI" id="CHEBI:17640"/>
        <dbReference type="ChEBI" id="CHEBI:57912"/>
        <dbReference type="ChEBI" id="CHEBI:57959"/>
        <dbReference type="ChEBI" id="CHEBI:58454"/>
    </reaction>
    <physiologicalReaction direction="left-to-right" evidence="16">
        <dbReference type="Rhea" id="RHEA:66053"/>
    </physiologicalReaction>
</comment>
<name>A0A8S4N6W4_OWEFU</name>
<evidence type="ECO:0000256" key="28">
    <source>
        <dbReference type="ARBA" id="ARBA00067027"/>
    </source>
</evidence>
<evidence type="ECO:0000259" key="41">
    <source>
        <dbReference type="Pfam" id="PF00155"/>
    </source>
</evidence>
<evidence type="ECO:0000256" key="36">
    <source>
        <dbReference type="ARBA" id="ARBA00082705"/>
    </source>
</evidence>
<comment type="catalytic activity">
    <reaction evidence="9">
        <text>L-tyrosine + glyoxylate = 3-(4-hydroxyphenyl)pyruvate + glycine</text>
        <dbReference type="Rhea" id="RHEA:69116"/>
        <dbReference type="ChEBI" id="CHEBI:36242"/>
        <dbReference type="ChEBI" id="CHEBI:36655"/>
        <dbReference type="ChEBI" id="CHEBI:57305"/>
        <dbReference type="ChEBI" id="CHEBI:58315"/>
    </reaction>
</comment>
<dbReference type="InterPro" id="IPR050859">
    <property type="entry name" value="Class-I_PLP-dep_aminotransf"/>
</dbReference>
<comment type="catalytic activity">
    <reaction evidence="19">
        <text>glyoxylate + L-phenylalanine = 3-phenylpyruvate + glycine</text>
        <dbReference type="Rhea" id="RHEA:69120"/>
        <dbReference type="ChEBI" id="CHEBI:18005"/>
        <dbReference type="ChEBI" id="CHEBI:36655"/>
        <dbReference type="ChEBI" id="CHEBI:57305"/>
        <dbReference type="ChEBI" id="CHEBI:58095"/>
    </reaction>
</comment>
<dbReference type="SUPFAM" id="SSF53383">
    <property type="entry name" value="PLP-dependent transferases"/>
    <property type="match status" value="1"/>
</dbReference>
<comment type="catalytic activity">
    <reaction evidence="13">
        <text>2-oxo-3-sulfanylpropanoate + L-kynurenine = kynurenate + L-cysteine + H2O</text>
        <dbReference type="Rhea" id="RHEA:69104"/>
        <dbReference type="ChEBI" id="CHEBI:15377"/>
        <dbReference type="ChEBI" id="CHEBI:35235"/>
        <dbReference type="ChEBI" id="CHEBI:57678"/>
        <dbReference type="ChEBI" id="CHEBI:57959"/>
        <dbReference type="ChEBI" id="CHEBI:58454"/>
    </reaction>
    <physiologicalReaction direction="left-to-right" evidence="13">
        <dbReference type="Rhea" id="RHEA:69105"/>
    </physiologicalReaction>
</comment>
<comment type="catalytic activity">
    <reaction evidence="15">
        <text>2-oxobutanoate + L-kynurenine = (2S)-2-aminobutanoate + kynurenate + H2O</text>
        <dbReference type="Rhea" id="RHEA:66044"/>
        <dbReference type="ChEBI" id="CHEBI:15377"/>
        <dbReference type="ChEBI" id="CHEBI:16763"/>
        <dbReference type="ChEBI" id="CHEBI:57959"/>
        <dbReference type="ChEBI" id="CHEBI:58454"/>
        <dbReference type="ChEBI" id="CHEBI:74359"/>
    </reaction>
    <physiologicalReaction direction="left-to-right" evidence="15">
        <dbReference type="Rhea" id="RHEA:66045"/>
    </physiologicalReaction>
</comment>
<evidence type="ECO:0000256" key="4">
    <source>
        <dbReference type="ARBA" id="ARBA00022576"/>
    </source>
</evidence>
<comment type="catalytic activity">
    <reaction evidence="17">
        <text>2-oxohexanoate + L-kynurenine = L-2-aminohexanoate + kynurenate + H2O</text>
        <dbReference type="Rhea" id="RHEA:66060"/>
        <dbReference type="ChEBI" id="CHEBI:15377"/>
        <dbReference type="ChEBI" id="CHEBI:35177"/>
        <dbReference type="ChEBI" id="CHEBI:57959"/>
        <dbReference type="ChEBI" id="CHEBI:58454"/>
        <dbReference type="ChEBI" id="CHEBI:58455"/>
    </reaction>
    <physiologicalReaction direction="left-to-right" evidence="17">
        <dbReference type="Rhea" id="RHEA:66061"/>
    </physiologicalReaction>
</comment>
<evidence type="ECO:0000256" key="19">
    <source>
        <dbReference type="ARBA" id="ARBA00052400"/>
    </source>
</evidence>
<evidence type="ECO:0000256" key="16">
    <source>
        <dbReference type="ARBA" id="ARBA00052124"/>
    </source>
</evidence>
<dbReference type="InterPro" id="IPR015424">
    <property type="entry name" value="PyrdxlP-dep_Trfase"/>
</dbReference>
<dbReference type="GO" id="GO:0016212">
    <property type="term" value="F:kynurenine-oxoglutarate transaminase activity"/>
    <property type="evidence" value="ECO:0007669"/>
    <property type="project" value="UniProtKB-EC"/>
</dbReference>
<comment type="similarity">
    <text evidence="2">Belongs to the class-I pyridoxal-phosphate-dependent aminotransferase family.</text>
</comment>
<dbReference type="OrthoDB" id="691673at2759"/>
<evidence type="ECO:0000256" key="13">
    <source>
        <dbReference type="ARBA" id="ARBA00051742"/>
    </source>
</evidence>
<evidence type="ECO:0000256" key="3">
    <source>
        <dbReference type="ARBA" id="ARBA00012751"/>
    </source>
</evidence>
<dbReference type="InterPro" id="IPR004839">
    <property type="entry name" value="Aminotransferase_I/II_large"/>
</dbReference>
<keyword evidence="5" id="KW-0808">Transferase</keyword>
<evidence type="ECO:0000313" key="43">
    <source>
        <dbReference type="Proteomes" id="UP000749559"/>
    </source>
</evidence>
<evidence type="ECO:0000256" key="8">
    <source>
        <dbReference type="ARBA" id="ARBA00047677"/>
    </source>
</evidence>
<feature type="domain" description="Aminotransferase class I/classII large" evidence="41">
    <location>
        <begin position="65"/>
        <end position="418"/>
    </location>
</feature>
<keyword evidence="6" id="KW-0663">Pyridoxal phosphate</keyword>
<comment type="cofactor">
    <cofactor evidence="1">
        <name>pyridoxal 5'-phosphate</name>
        <dbReference type="ChEBI" id="CHEBI:597326"/>
    </cofactor>
</comment>
<keyword evidence="4" id="KW-0032">Aminotransferase</keyword>
<evidence type="ECO:0000256" key="30">
    <source>
        <dbReference type="ARBA" id="ARBA00074091"/>
    </source>
</evidence>
<dbReference type="AlphaFoldDB" id="A0A8S4N6W4"/>
<comment type="catalytic activity">
    <reaction evidence="23">
        <text>3-phenylpyruvate + L-kynurenine = kynurenate + L-phenylalanine + H2O</text>
        <dbReference type="Rhea" id="RHEA:66092"/>
        <dbReference type="ChEBI" id="CHEBI:15377"/>
        <dbReference type="ChEBI" id="CHEBI:18005"/>
        <dbReference type="ChEBI" id="CHEBI:57959"/>
        <dbReference type="ChEBI" id="CHEBI:58095"/>
        <dbReference type="ChEBI" id="CHEBI:58454"/>
    </reaction>
    <physiologicalReaction direction="left-to-right" evidence="23">
        <dbReference type="Rhea" id="RHEA:66093"/>
    </physiologicalReaction>
</comment>
<dbReference type="InterPro" id="IPR015421">
    <property type="entry name" value="PyrdxlP-dep_Trfase_major"/>
</dbReference>
<evidence type="ECO:0000256" key="33">
    <source>
        <dbReference type="ARBA" id="ARBA00080916"/>
    </source>
</evidence>
<dbReference type="CDD" id="cd00609">
    <property type="entry name" value="AAT_like"/>
    <property type="match status" value="1"/>
</dbReference>
<evidence type="ECO:0000256" key="5">
    <source>
        <dbReference type="ARBA" id="ARBA00022679"/>
    </source>
</evidence>
<comment type="caution">
    <text evidence="42">The sequence shown here is derived from an EMBL/GenBank/DDBJ whole genome shotgun (WGS) entry which is preliminary data.</text>
</comment>
<dbReference type="GO" id="GO:0030170">
    <property type="term" value="F:pyridoxal phosphate binding"/>
    <property type="evidence" value="ECO:0007669"/>
    <property type="project" value="InterPro"/>
</dbReference>
<evidence type="ECO:0000256" key="6">
    <source>
        <dbReference type="ARBA" id="ARBA00022898"/>
    </source>
</evidence>
<evidence type="ECO:0000256" key="15">
    <source>
        <dbReference type="ARBA" id="ARBA00051879"/>
    </source>
</evidence>
<dbReference type="GO" id="GO:0005759">
    <property type="term" value="C:mitochondrial matrix"/>
    <property type="evidence" value="ECO:0007669"/>
    <property type="project" value="UniProtKB-ARBA"/>
</dbReference>
<evidence type="ECO:0000256" key="2">
    <source>
        <dbReference type="ARBA" id="ARBA00007441"/>
    </source>
</evidence>
<comment type="catalytic activity">
    <reaction evidence="7">
        <text>L-kynurenine + 2-oxoglutarate = kynurenate + L-glutamate + H2O</text>
        <dbReference type="Rhea" id="RHEA:65560"/>
        <dbReference type="ChEBI" id="CHEBI:15377"/>
        <dbReference type="ChEBI" id="CHEBI:16810"/>
        <dbReference type="ChEBI" id="CHEBI:29985"/>
        <dbReference type="ChEBI" id="CHEBI:57959"/>
        <dbReference type="ChEBI" id="CHEBI:58454"/>
        <dbReference type="EC" id="2.6.1.7"/>
    </reaction>
    <physiologicalReaction direction="left-to-right" evidence="7">
        <dbReference type="Rhea" id="RHEA:65561"/>
    </physiologicalReaction>
</comment>
<evidence type="ECO:0000256" key="34">
    <source>
        <dbReference type="ARBA" id="ARBA00081438"/>
    </source>
</evidence>
<evidence type="ECO:0000256" key="9">
    <source>
        <dbReference type="ARBA" id="ARBA00050142"/>
    </source>
</evidence>
<evidence type="ECO:0000256" key="27">
    <source>
        <dbReference type="ARBA" id="ARBA00066546"/>
    </source>
</evidence>
<evidence type="ECO:0000256" key="24">
    <source>
        <dbReference type="ARBA" id="ARBA00052831"/>
    </source>
</evidence>
<comment type="catalytic activity">
    <reaction evidence="14">
        <text>2-oxoadipate + L-kynurenine = L-2-aminoadipate + kynurenate + H2O</text>
        <dbReference type="Rhea" id="RHEA:70047"/>
        <dbReference type="ChEBI" id="CHEBI:15377"/>
        <dbReference type="ChEBI" id="CHEBI:57499"/>
        <dbReference type="ChEBI" id="CHEBI:57959"/>
        <dbReference type="ChEBI" id="CHEBI:58454"/>
        <dbReference type="ChEBI" id="CHEBI:58672"/>
    </reaction>
    <physiologicalReaction direction="left-to-right" evidence="14">
        <dbReference type="Rhea" id="RHEA:70048"/>
    </physiologicalReaction>
</comment>
<comment type="catalytic activity">
    <reaction evidence="11">
        <text>2-oxopentanoate + L-kynurenine = L-2-aminopentanoate + kynurenate + H2O</text>
        <dbReference type="Rhea" id="RHEA:66076"/>
        <dbReference type="ChEBI" id="CHEBI:15377"/>
        <dbReference type="ChEBI" id="CHEBI:28644"/>
        <dbReference type="ChEBI" id="CHEBI:57959"/>
        <dbReference type="ChEBI" id="CHEBI:58441"/>
        <dbReference type="ChEBI" id="CHEBI:58454"/>
    </reaction>
    <physiologicalReaction direction="left-to-right" evidence="11">
        <dbReference type="Rhea" id="RHEA:66077"/>
    </physiologicalReaction>
</comment>
<evidence type="ECO:0000256" key="22">
    <source>
        <dbReference type="ARBA" id="ARBA00052537"/>
    </source>
</evidence>